<evidence type="ECO:0000313" key="1">
    <source>
        <dbReference type="EMBL" id="MBT0607465.1"/>
    </source>
</evidence>
<reference evidence="1 2" key="1">
    <citation type="submission" date="2021-05" db="EMBL/GenBank/DDBJ databases">
        <title>Aequorivita echinoideorum JCM 30378 genome.</title>
        <authorList>
            <person name="Zhang H."/>
            <person name="Li C."/>
        </authorList>
    </citation>
    <scope>NUCLEOTIDE SEQUENCE [LARGE SCALE GENOMIC DNA]</scope>
    <source>
        <strain evidence="1 2">JCM30378</strain>
    </source>
</reference>
<sequence length="59" mass="7028">MTYLEKKKNLKKAIESLSDEQLDEALFLIEKVINQDEKRKEYVIDLLVKESNLFDRLAQ</sequence>
<dbReference type="Proteomes" id="UP001297092">
    <property type="component" value="Unassembled WGS sequence"/>
</dbReference>
<evidence type="ECO:0000313" key="2">
    <source>
        <dbReference type="Proteomes" id="UP001297092"/>
    </source>
</evidence>
<dbReference type="EMBL" id="JAHCTB010000002">
    <property type="protein sequence ID" value="MBT0607465.1"/>
    <property type="molecule type" value="Genomic_DNA"/>
</dbReference>
<name>A0ABS5S6J0_9FLAO</name>
<proteinExistence type="predicted"/>
<protein>
    <submittedName>
        <fullName evidence="1">Uncharacterized protein</fullName>
    </submittedName>
</protein>
<organism evidence="1 2">
    <name type="scientific">Aequorivita echinoideorum</name>
    <dbReference type="NCBI Taxonomy" id="1549647"/>
    <lineage>
        <taxon>Bacteria</taxon>
        <taxon>Pseudomonadati</taxon>
        <taxon>Bacteroidota</taxon>
        <taxon>Flavobacteriia</taxon>
        <taxon>Flavobacteriales</taxon>
        <taxon>Flavobacteriaceae</taxon>
        <taxon>Aequorivita</taxon>
    </lineage>
</organism>
<accession>A0ABS5S6J0</accession>
<gene>
    <name evidence="1" type="ORF">KIV10_04660</name>
</gene>
<comment type="caution">
    <text evidence="1">The sequence shown here is derived from an EMBL/GenBank/DDBJ whole genome shotgun (WGS) entry which is preliminary data.</text>
</comment>
<dbReference type="RefSeq" id="WP_214112332.1">
    <property type="nucleotide sequence ID" value="NZ_JAHCTB010000002.1"/>
</dbReference>
<keyword evidence="2" id="KW-1185">Reference proteome</keyword>